<sequence>MSPPSSQTRPDTKRKKRPRPLPHVNARNLAIEKKRREQMNGNFLDLAHLVPELAHAQRLTKVHIVSQTIEHLREQRELCAAAAREMQALLADNYRLTAEVNLLRSGVPGGPVVTAAAAAAAATAAAPPQDLALGLATRTIPRLLAISQLGSGTATLRDANEGPEPKSKVVAPAPLAGEASTESQLPQGTRVSSSSSSSSSAELGADTSSAQYYADLWNTGFDFTGIPEAHQKHFLWPCSVPNVSPDDSSLLVPTGVPTPPRDGLDRDAATVGMYPTGLLSDDGLYDTGFNDTGLSDIWSGLGIC</sequence>
<dbReference type="Gene3D" id="4.10.280.10">
    <property type="entry name" value="Helix-loop-helix DNA-binding domain"/>
    <property type="match status" value="1"/>
</dbReference>
<feature type="domain" description="BHLH" evidence="2">
    <location>
        <begin position="23"/>
        <end position="75"/>
    </location>
</feature>
<evidence type="ECO:0000256" key="1">
    <source>
        <dbReference type="SAM" id="MobiDB-lite"/>
    </source>
</evidence>
<organism evidence="3 4">
    <name type="scientific">Cordyceps javanica</name>
    <dbReference type="NCBI Taxonomy" id="43265"/>
    <lineage>
        <taxon>Eukaryota</taxon>
        <taxon>Fungi</taxon>
        <taxon>Dikarya</taxon>
        <taxon>Ascomycota</taxon>
        <taxon>Pezizomycotina</taxon>
        <taxon>Sordariomycetes</taxon>
        <taxon>Hypocreomycetidae</taxon>
        <taxon>Hypocreales</taxon>
        <taxon>Cordycipitaceae</taxon>
        <taxon>Cordyceps</taxon>
    </lineage>
</organism>
<dbReference type="InterPro" id="IPR036638">
    <property type="entry name" value="HLH_DNA-bd_sf"/>
</dbReference>
<feature type="compositionally biased region" description="Polar residues" evidence="1">
    <location>
        <begin position="180"/>
        <end position="191"/>
    </location>
</feature>
<dbReference type="CDD" id="cd00083">
    <property type="entry name" value="bHLH_SF"/>
    <property type="match status" value="1"/>
</dbReference>
<accession>A0A545VP37</accession>
<dbReference type="OrthoDB" id="8964853at2759"/>
<dbReference type="AlphaFoldDB" id="A0A545VP37"/>
<dbReference type="Proteomes" id="UP000315783">
    <property type="component" value="Unassembled WGS sequence"/>
</dbReference>
<name>A0A545VP37_9HYPO</name>
<proteinExistence type="predicted"/>
<evidence type="ECO:0000313" key="3">
    <source>
        <dbReference type="EMBL" id="TQV91727.1"/>
    </source>
</evidence>
<evidence type="ECO:0000259" key="2">
    <source>
        <dbReference type="PROSITE" id="PS50888"/>
    </source>
</evidence>
<dbReference type="SMART" id="SM00353">
    <property type="entry name" value="HLH"/>
    <property type="match status" value="1"/>
</dbReference>
<dbReference type="GO" id="GO:0046983">
    <property type="term" value="F:protein dimerization activity"/>
    <property type="evidence" value="ECO:0007669"/>
    <property type="project" value="InterPro"/>
</dbReference>
<dbReference type="InterPro" id="IPR011598">
    <property type="entry name" value="bHLH_dom"/>
</dbReference>
<comment type="caution">
    <text evidence="3">The sequence shown here is derived from an EMBL/GenBank/DDBJ whole genome shotgun (WGS) entry which is preliminary data.</text>
</comment>
<dbReference type="SUPFAM" id="SSF47459">
    <property type="entry name" value="HLH, helix-loop-helix DNA-binding domain"/>
    <property type="match status" value="1"/>
</dbReference>
<dbReference type="STRING" id="43265.A0A545VP37"/>
<gene>
    <name evidence="3" type="ORF">IF1G_09793</name>
</gene>
<protein>
    <submittedName>
        <fullName evidence="3">Basic helix-loop-helix dimerization region bHLH</fullName>
    </submittedName>
</protein>
<reference evidence="3 4" key="1">
    <citation type="journal article" date="2019" name="Appl. Microbiol. Biotechnol.">
        <title>Genome sequence of Isaria javanica and comparative genome analysis insights into family S53 peptidase evolution in fungal entomopathogens.</title>
        <authorList>
            <person name="Lin R."/>
            <person name="Zhang X."/>
            <person name="Xin B."/>
            <person name="Zou M."/>
            <person name="Gao Y."/>
            <person name="Qin F."/>
            <person name="Hu Q."/>
            <person name="Xie B."/>
            <person name="Cheng X."/>
        </authorList>
    </citation>
    <scope>NUCLEOTIDE SEQUENCE [LARGE SCALE GENOMIC DNA]</scope>
    <source>
        <strain evidence="3 4">IJ1G</strain>
    </source>
</reference>
<dbReference type="PROSITE" id="PS50888">
    <property type="entry name" value="BHLH"/>
    <property type="match status" value="1"/>
</dbReference>
<dbReference type="Pfam" id="PF00010">
    <property type="entry name" value="HLH"/>
    <property type="match status" value="1"/>
</dbReference>
<dbReference type="EMBL" id="SPUK01000018">
    <property type="protein sequence ID" value="TQV91727.1"/>
    <property type="molecule type" value="Genomic_DNA"/>
</dbReference>
<feature type="compositionally biased region" description="Basic and acidic residues" evidence="1">
    <location>
        <begin position="158"/>
        <end position="167"/>
    </location>
</feature>
<feature type="region of interest" description="Disordered" evidence="1">
    <location>
        <begin position="1"/>
        <end position="22"/>
    </location>
</feature>
<keyword evidence="4" id="KW-1185">Reference proteome</keyword>
<feature type="region of interest" description="Disordered" evidence="1">
    <location>
        <begin position="155"/>
        <end position="203"/>
    </location>
</feature>
<evidence type="ECO:0000313" key="4">
    <source>
        <dbReference type="Proteomes" id="UP000315783"/>
    </source>
</evidence>